<dbReference type="AlphaFoldDB" id="A0A318KLG6"/>
<proteinExistence type="predicted"/>
<dbReference type="SUPFAM" id="SSF56300">
    <property type="entry name" value="Metallo-dependent phosphatases"/>
    <property type="match status" value="1"/>
</dbReference>
<dbReference type="PANTHER" id="PTHR42850">
    <property type="entry name" value="METALLOPHOSPHOESTERASE"/>
    <property type="match status" value="1"/>
</dbReference>
<dbReference type="RefSeq" id="WP_022939123.1">
    <property type="nucleotide sequence ID" value="NZ_CABKRQ010000008.1"/>
</dbReference>
<dbReference type="EMBL" id="QJKH01000007">
    <property type="protein sequence ID" value="PXX78671.1"/>
    <property type="molecule type" value="Genomic_DNA"/>
</dbReference>
<sequence length="234" mass="26721">MSTYVISDLHGQLELFNQMLDKIEFKETDHLYMLGDAVDRGPDGILLLKKVMGMKNCTFILGNHEKMLLDHYTDTDVDHETALKRWLRNGCEPTMRGYEALNDKEREAVIHFLEQAPLQLILDVNGKTFCLVHGAPCYENQEDYDPAEHLGHSWRDVFVWTRIGADETFEGPHVIIGHTPTAAYQMDKPCRIWHGKNVSDIDCGCAMLDMGGQLGCMRLEDMAEFYAAPKRNDN</sequence>
<evidence type="ECO:0000313" key="2">
    <source>
        <dbReference type="EMBL" id="PXX78671.1"/>
    </source>
</evidence>
<dbReference type="GO" id="GO:0008803">
    <property type="term" value="F:bis(5'-nucleosyl)-tetraphosphatase (symmetrical) activity"/>
    <property type="evidence" value="ECO:0007669"/>
    <property type="project" value="TreeGrafter"/>
</dbReference>
<dbReference type="GO" id="GO:0005737">
    <property type="term" value="C:cytoplasm"/>
    <property type="evidence" value="ECO:0007669"/>
    <property type="project" value="TreeGrafter"/>
</dbReference>
<dbReference type="GO" id="GO:0016791">
    <property type="term" value="F:phosphatase activity"/>
    <property type="evidence" value="ECO:0007669"/>
    <property type="project" value="TreeGrafter"/>
</dbReference>
<organism evidence="2 3">
    <name type="scientific">Dielma fastidiosa</name>
    <dbReference type="NCBI Taxonomy" id="1034346"/>
    <lineage>
        <taxon>Bacteria</taxon>
        <taxon>Bacillati</taxon>
        <taxon>Bacillota</taxon>
        <taxon>Erysipelotrichia</taxon>
        <taxon>Erysipelotrichales</taxon>
        <taxon>Erysipelotrichaceae</taxon>
        <taxon>Dielma</taxon>
    </lineage>
</organism>
<protein>
    <submittedName>
        <fullName evidence="2">Serine/threonine protein phosphatase 1</fullName>
    </submittedName>
</protein>
<reference evidence="2 3" key="1">
    <citation type="submission" date="2018-05" db="EMBL/GenBank/DDBJ databases">
        <title>Genomic Encyclopedia of Type Strains, Phase IV (KMG-IV): sequencing the most valuable type-strain genomes for metagenomic binning, comparative biology and taxonomic classification.</title>
        <authorList>
            <person name="Goeker M."/>
        </authorList>
    </citation>
    <scope>NUCLEOTIDE SEQUENCE [LARGE SCALE GENOMIC DNA]</scope>
    <source>
        <strain evidence="2 3">JC118</strain>
    </source>
</reference>
<dbReference type="CDD" id="cd00144">
    <property type="entry name" value="MPP_PPP_family"/>
    <property type="match status" value="1"/>
</dbReference>
<comment type="caution">
    <text evidence="2">The sequence shown here is derived from an EMBL/GenBank/DDBJ whole genome shotgun (WGS) entry which is preliminary data.</text>
</comment>
<dbReference type="STRING" id="1034346.GCA_000313565_02840"/>
<dbReference type="Gene3D" id="3.60.21.10">
    <property type="match status" value="1"/>
</dbReference>
<dbReference type="Pfam" id="PF00149">
    <property type="entry name" value="Metallophos"/>
    <property type="match status" value="1"/>
</dbReference>
<dbReference type="GO" id="GO:0110154">
    <property type="term" value="P:RNA decapping"/>
    <property type="evidence" value="ECO:0007669"/>
    <property type="project" value="TreeGrafter"/>
</dbReference>
<keyword evidence="3" id="KW-1185">Reference proteome</keyword>
<name>A0A318KLG6_9FIRM</name>
<evidence type="ECO:0000313" key="3">
    <source>
        <dbReference type="Proteomes" id="UP000247612"/>
    </source>
</evidence>
<gene>
    <name evidence="2" type="ORF">DES51_107213</name>
</gene>
<dbReference type="PANTHER" id="PTHR42850:SF4">
    <property type="entry name" value="ZINC-DEPENDENT ENDOPOLYPHOSPHATASE"/>
    <property type="match status" value="1"/>
</dbReference>
<accession>A0A318KLG6</accession>
<dbReference type="InterPro" id="IPR029052">
    <property type="entry name" value="Metallo-depent_PP-like"/>
</dbReference>
<feature type="domain" description="Calcineurin-like phosphoesterase" evidence="1">
    <location>
        <begin position="1"/>
        <end position="198"/>
    </location>
</feature>
<dbReference type="InterPro" id="IPR050126">
    <property type="entry name" value="Ap4A_hydrolase"/>
</dbReference>
<dbReference type="OrthoDB" id="9813918at2"/>
<dbReference type="Proteomes" id="UP000247612">
    <property type="component" value="Unassembled WGS sequence"/>
</dbReference>
<evidence type="ECO:0000259" key="1">
    <source>
        <dbReference type="Pfam" id="PF00149"/>
    </source>
</evidence>
<dbReference type="InterPro" id="IPR004843">
    <property type="entry name" value="Calcineurin-like_PHP"/>
</dbReference>